<evidence type="ECO:0000256" key="2">
    <source>
        <dbReference type="SAM" id="Phobius"/>
    </source>
</evidence>
<name>A0A1F2P6J7_9EURY</name>
<dbReference type="Proteomes" id="UP000185779">
    <property type="component" value="Unassembled WGS sequence"/>
</dbReference>
<keyword evidence="1" id="KW-0175">Coiled coil</keyword>
<comment type="caution">
    <text evidence="3">The sequence shown here is derived from an EMBL/GenBank/DDBJ whole genome shotgun (WGS) entry which is preliminary data.</text>
</comment>
<keyword evidence="2" id="KW-0812">Transmembrane</keyword>
<dbReference type="STRING" id="1839936.SBU_000058"/>
<dbReference type="EMBL" id="LYOR01000001">
    <property type="protein sequence ID" value="OFV66765.1"/>
    <property type="molecule type" value="Genomic_DNA"/>
</dbReference>
<accession>A0A1F2P6J7</accession>
<dbReference type="AlphaFoldDB" id="A0A1F2P6J7"/>
<feature type="coiled-coil region" evidence="1">
    <location>
        <begin position="167"/>
        <end position="194"/>
    </location>
</feature>
<evidence type="ECO:0000313" key="3">
    <source>
        <dbReference type="EMBL" id="OFV66765.1"/>
    </source>
</evidence>
<reference evidence="3" key="1">
    <citation type="submission" date="2016-05" db="EMBL/GenBank/DDBJ databases">
        <title>Microbial consortia oxidize butane by reversing methanogenesis.</title>
        <authorList>
            <person name="Laso-Perez R."/>
            <person name="Richter M."/>
            <person name="Wegener G."/>
            <person name="Musat F."/>
        </authorList>
    </citation>
    <scope>NUCLEOTIDE SEQUENCE [LARGE SCALE GENOMIC DNA]</scope>
    <source>
        <strain evidence="3">BOX1</strain>
    </source>
</reference>
<keyword evidence="4" id="KW-1185">Reference proteome</keyword>
<feature type="transmembrane region" description="Helical" evidence="2">
    <location>
        <begin position="237"/>
        <end position="258"/>
    </location>
</feature>
<keyword evidence="2" id="KW-0472">Membrane</keyword>
<keyword evidence="2" id="KW-1133">Transmembrane helix</keyword>
<gene>
    <name evidence="3" type="ORF">SBU_000058</name>
</gene>
<organism evidence="3 4">
    <name type="scientific">Candidatus Syntropharchaeum butanivorans</name>
    <dbReference type="NCBI Taxonomy" id="1839936"/>
    <lineage>
        <taxon>Archaea</taxon>
        <taxon>Methanobacteriati</taxon>
        <taxon>Methanobacteriota</taxon>
        <taxon>Stenosarchaea group</taxon>
        <taxon>Methanomicrobia</taxon>
        <taxon>Methanosarcinales</taxon>
        <taxon>ANME-2 cluster</taxon>
        <taxon>Candidatus Syntropharchaeum</taxon>
    </lineage>
</organism>
<sequence length="267" mass="29926">MEGEMMTKLILLLLILSGLVIQPVLALEGAYPPSRFVEASYTMEPAGIIQFGEHVWATITLTNFSKEIKESKFFFYSELDAPQWSVTVDGVQVPFEQPLVINHSAETVTVALAGVAPDTGYQKDILIARIDENTTTNDYTVITIRRTLTSKEIYEVLSAINESRNAIARANASIRNASVDVQDAEDDLRMAERYLEDANSYYLQKDLNASLAAAKNATIYANKAYERVQRLESSARMMKYALLGVVAVVIIALLIVMYKRSRWDKLR</sequence>
<evidence type="ECO:0000313" key="4">
    <source>
        <dbReference type="Proteomes" id="UP000185779"/>
    </source>
</evidence>
<evidence type="ECO:0000256" key="1">
    <source>
        <dbReference type="SAM" id="Coils"/>
    </source>
</evidence>
<protein>
    <submittedName>
        <fullName evidence="3">Membrane protein</fullName>
    </submittedName>
</protein>
<proteinExistence type="predicted"/>